<keyword evidence="1" id="KW-0521">NADP</keyword>
<evidence type="ECO:0000256" key="1">
    <source>
        <dbReference type="ARBA" id="ARBA00022857"/>
    </source>
</evidence>
<dbReference type="InterPro" id="IPR013154">
    <property type="entry name" value="ADH-like_N"/>
</dbReference>
<dbReference type="InterPro" id="IPR020843">
    <property type="entry name" value="ER"/>
</dbReference>
<dbReference type="InterPro" id="IPR051603">
    <property type="entry name" value="Zinc-ADH_QOR/CCCR"/>
</dbReference>
<evidence type="ECO:0000313" key="3">
    <source>
        <dbReference type="EMBL" id="HEF66093.1"/>
    </source>
</evidence>
<dbReference type="SMART" id="SM00829">
    <property type="entry name" value="PKS_ER"/>
    <property type="match status" value="1"/>
</dbReference>
<sequence>MRAMVFRSFGGPEVLELAEVPRPQPRPGEVLVRVHAASVNRLDIEFRQTGFGFAGPDFPFPHVGGADAAGVVEEVGEGVTSVRPGDRVVVFTFVTCGQCPACLARRPENTCQSYQLLGIHRWGGYAEYVCVPERNVVPLPDEVGFEAASCLPVSYVTAWHGLVNRADVGPGDRVVVMGATSATGIAAVQIAALRGARVVGVGRSAWKLARLREVGVEGAVSLLDEKWPQQVCAAFGGRATVLFDTLGRTTWAHIHELLERGARVAVCGRTSGVELSTNLLWLYRNVTTVHFYLSGQRRDLEAAVAAVARGLLRPVIHQVYGLEELAEAQRAVDSGETFGKVVVRI</sequence>
<dbReference type="AlphaFoldDB" id="A0A7C1K242"/>
<dbReference type="Pfam" id="PF13602">
    <property type="entry name" value="ADH_zinc_N_2"/>
    <property type="match status" value="1"/>
</dbReference>
<dbReference type="PANTHER" id="PTHR44154">
    <property type="entry name" value="QUINONE OXIDOREDUCTASE"/>
    <property type="match status" value="1"/>
</dbReference>
<organism evidence="3">
    <name type="scientific">Thermomicrobium roseum</name>
    <dbReference type="NCBI Taxonomy" id="500"/>
    <lineage>
        <taxon>Bacteria</taxon>
        <taxon>Pseudomonadati</taxon>
        <taxon>Thermomicrobiota</taxon>
        <taxon>Thermomicrobia</taxon>
        <taxon>Thermomicrobiales</taxon>
        <taxon>Thermomicrobiaceae</taxon>
        <taxon>Thermomicrobium</taxon>
    </lineage>
</organism>
<dbReference type="PANTHER" id="PTHR44154:SF1">
    <property type="entry name" value="QUINONE OXIDOREDUCTASE"/>
    <property type="match status" value="1"/>
</dbReference>
<dbReference type="GO" id="GO:0016491">
    <property type="term" value="F:oxidoreductase activity"/>
    <property type="evidence" value="ECO:0007669"/>
    <property type="project" value="InterPro"/>
</dbReference>
<dbReference type="SUPFAM" id="SSF50129">
    <property type="entry name" value="GroES-like"/>
    <property type="match status" value="1"/>
</dbReference>
<reference evidence="3" key="1">
    <citation type="journal article" date="2020" name="mSystems">
        <title>Genome- and Community-Level Interaction Insights into Carbon Utilization and Element Cycling Functions of Hydrothermarchaeota in Hydrothermal Sediment.</title>
        <authorList>
            <person name="Zhou Z."/>
            <person name="Liu Y."/>
            <person name="Xu W."/>
            <person name="Pan J."/>
            <person name="Luo Z.H."/>
            <person name="Li M."/>
        </authorList>
    </citation>
    <scope>NUCLEOTIDE SEQUENCE [LARGE SCALE GENOMIC DNA]</scope>
    <source>
        <strain evidence="3">SpSt-222</strain>
    </source>
</reference>
<dbReference type="Pfam" id="PF08240">
    <property type="entry name" value="ADH_N"/>
    <property type="match status" value="1"/>
</dbReference>
<accession>A0A7C1K242</accession>
<gene>
    <name evidence="3" type="ORF">ENP47_10940</name>
</gene>
<name>A0A7C1K242_THERO</name>
<protein>
    <submittedName>
        <fullName evidence="3">Alcohol dehydrogenase</fullName>
    </submittedName>
</protein>
<feature type="domain" description="Enoyl reductase (ER)" evidence="2">
    <location>
        <begin position="10"/>
        <end position="343"/>
    </location>
</feature>
<dbReference type="EMBL" id="DSJL01000011">
    <property type="protein sequence ID" value="HEF66093.1"/>
    <property type="molecule type" value="Genomic_DNA"/>
</dbReference>
<dbReference type="Gene3D" id="3.90.180.10">
    <property type="entry name" value="Medium-chain alcohol dehydrogenases, catalytic domain"/>
    <property type="match status" value="1"/>
</dbReference>
<dbReference type="InterPro" id="IPR011032">
    <property type="entry name" value="GroES-like_sf"/>
</dbReference>
<dbReference type="InterPro" id="IPR036291">
    <property type="entry name" value="NAD(P)-bd_dom_sf"/>
</dbReference>
<comment type="caution">
    <text evidence="3">The sequence shown here is derived from an EMBL/GenBank/DDBJ whole genome shotgun (WGS) entry which is preliminary data.</text>
</comment>
<dbReference type="SUPFAM" id="SSF51735">
    <property type="entry name" value="NAD(P)-binding Rossmann-fold domains"/>
    <property type="match status" value="1"/>
</dbReference>
<evidence type="ECO:0000259" key="2">
    <source>
        <dbReference type="SMART" id="SM00829"/>
    </source>
</evidence>
<proteinExistence type="predicted"/>